<dbReference type="Proteomes" id="UP000793456">
    <property type="component" value="Chromosome II"/>
</dbReference>
<name>A0ACD3RRU3_LARCR</name>
<gene>
    <name evidence="1" type="ORF">E3U43_012295</name>
</gene>
<sequence>MTSSFSMVAPQDKPTVMASQLQRQLVEVEQEEPMEAEQSKLAEEKSAYLFPTEEGAVAEPQNEECFSQSEEDVDAAEFKKEERKSTAGGQPEDAAAMSKSEEDEAESQTRITDDTAPSEEKEKTMGAQTEEESDTDSQAEEDAATRSQSEEEEADSQTEEEAGGGVDSQFEDDAATRSQSEEEEGTADSQHEEEEGGVDSQSEDVVAGSQSEEEEGTADSQHEEEGLSLRERRRRREEEEGAVAVYQSDQEDPAEGGLTDSQPEDEHDDEEEEVVEEEDDEQASGDLEGGLEHISRRTRLSAGGVMPVIKAGGDIADATEAGWSKDKSKAHGATDSHSSLEMGGLESSQPHTGIPDLTEGEPDADKENSFHPSTEDSEHLNDNRPKEAAAEDPAEQEEEWEEEEEEEESEEVPSKTPAFVREKRNMFYSDPLASPSVLKNAPASNSNEDLPAAKPKQVRKRAGPAKREAGLPKSYLMNVFKHFAKTKVSADVYPVLKETMDKFFERLAGDLEAYAHHAKRKTIEVEDAELLLKRQGYVNDKVPVEVLIEKYLRMDQRKLLIPIATSGNVVIPKKRR</sequence>
<reference evidence="1" key="1">
    <citation type="submission" date="2018-11" db="EMBL/GenBank/DDBJ databases">
        <title>The sequence and de novo assembly of Larimichthys crocea genome using PacBio and Hi-C technologies.</title>
        <authorList>
            <person name="Xu P."/>
            <person name="Chen B."/>
            <person name="Zhou Z."/>
            <person name="Ke Q."/>
            <person name="Wu Y."/>
            <person name="Bai H."/>
            <person name="Pu F."/>
        </authorList>
    </citation>
    <scope>NUCLEOTIDE SEQUENCE</scope>
    <source>
        <tissue evidence="1">Muscle</tissue>
    </source>
</reference>
<comment type="caution">
    <text evidence="1">The sequence shown here is derived from an EMBL/GenBank/DDBJ whole genome shotgun (WGS) entry which is preliminary data.</text>
</comment>
<protein>
    <submittedName>
        <fullName evidence="1">Uncharacterized protein</fullName>
    </submittedName>
</protein>
<accession>A0ACD3RRU3</accession>
<proteinExistence type="predicted"/>
<evidence type="ECO:0000313" key="2">
    <source>
        <dbReference type="Proteomes" id="UP000793456"/>
    </source>
</evidence>
<evidence type="ECO:0000313" key="1">
    <source>
        <dbReference type="EMBL" id="TMS22030.1"/>
    </source>
</evidence>
<organism evidence="1 2">
    <name type="scientific">Larimichthys crocea</name>
    <name type="common">Large yellow croaker</name>
    <name type="synonym">Pseudosciaena crocea</name>
    <dbReference type="NCBI Taxonomy" id="215358"/>
    <lineage>
        <taxon>Eukaryota</taxon>
        <taxon>Metazoa</taxon>
        <taxon>Chordata</taxon>
        <taxon>Craniata</taxon>
        <taxon>Vertebrata</taxon>
        <taxon>Euteleostomi</taxon>
        <taxon>Actinopterygii</taxon>
        <taxon>Neopterygii</taxon>
        <taxon>Teleostei</taxon>
        <taxon>Neoteleostei</taxon>
        <taxon>Acanthomorphata</taxon>
        <taxon>Eupercaria</taxon>
        <taxon>Sciaenidae</taxon>
        <taxon>Larimichthys</taxon>
    </lineage>
</organism>
<dbReference type="EMBL" id="CM011675">
    <property type="protein sequence ID" value="TMS22030.1"/>
    <property type="molecule type" value="Genomic_DNA"/>
</dbReference>
<keyword evidence="2" id="KW-1185">Reference proteome</keyword>